<keyword evidence="3" id="KW-1185">Reference proteome</keyword>
<comment type="caution">
    <text evidence="2">The sequence shown here is derived from an EMBL/GenBank/DDBJ whole genome shotgun (WGS) entry which is preliminary data.</text>
</comment>
<proteinExistence type="predicted"/>
<organism evidence="2 3">
    <name type="scientific">Stichopus japonicus</name>
    <name type="common">Sea cucumber</name>
    <dbReference type="NCBI Taxonomy" id="307972"/>
    <lineage>
        <taxon>Eukaryota</taxon>
        <taxon>Metazoa</taxon>
        <taxon>Echinodermata</taxon>
        <taxon>Eleutherozoa</taxon>
        <taxon>Echinozoa</taxon>
        <taxon>Holothuroidea</taxon>
        <taxon>Aspidochirotacea</taxon>
        <taxon>Aspidochirotida</taxon>
        <taxon>Stichopodidae</taxon>
        <taxon>Apostichopus</taxon>
    </lineage>
</organism>
<evidence type="ECO:0000313" key="2">
    <source>
        <dbReference type="EMBL" id="PIK43608.1"/>
    </source>
</evidence>
<dbReference type="Proteomes" id="UP000230750">
    <property type="component" value="Unassembled WGS sequence"/>
</dbReference>
<gene>
    <name evidence="2" type="ORF">BSL78_19519</name>
</gene>
<name>A0A2G8K6H2_STIJA</name>
<dbReference type="AlphaFoldDB" id="A0A2G8K6H2"/>
<accession>A0A2G8K6H2</accession>
<evidence type="ECO:0000313" key="3">
    <source>
        <dbReference type="Proteomes" id="UP000230750"/>
    </source>
</evidence>
<protein>
    <submittedName>
        <fullName evidence="2">Uncharacterized protein</fullName>
    </submittedName>
</protein>
<sequence>MSIGQSGIYVDPPEQTPRAHIEVSPRKQVLHKQLQSNHQNRSREPHTTKERAPKEGKKPQQQIGRKREYTNSRTPKKVLQTHKQNGREREYSGRTIHQQPHNPRADFDTSSSVWKVQLQGTEEEVSLRALQLPEVVREGRADCAITELSPAIAGKYRCVSGRTRGTYEITGKVKCQSWRKYKVNEDDGRQ</sequence>
<feature type="compositionally biased region" description="Basic and acidic residues" evidence="1">
    <location>
        <begin position="41"/>
        <end position="58"/>
    </location>
</feature>
<reference evidence="2 3" key="1">
    <citation type="journal article" date="2017" name="PLoS Biol.">
        <title>The sea cucumber genome provides insights into morphological evolution and visceral regeneration.</title>
        <authorList>
            <person name="Zhang X."/>
            <person name="Sun L."/>
            <person name="Yuan J."/>
            <person name="Sun Y."/>
            <person name="Gao Y."/>
            <person name="Zhang L."/>
            <person name="Li S."/>
            <person name="Dai H."/>
            <person name="Hamel J.F."/>
            <person name="Liu C."/>
            <person name="Yu Y."/>
            <person name="Liu S."/>
            <person name="Lin W."/>
            <person name="Guo K."/>
            <person name="Jin S."/>
            <person name="Xu P."/>
            <person name="Storey K.B."/>
            <person name="Huan P."/>
            <person name="Zhang T."/>
            <person name="Zhou Y."/>
            <person name="Zhang J."/>
            <person name="Lin C."/>
            <person name="Li X."/>
            <person name="Xing L."/>
            <person name="Huo D."/>
            <person name="Sun M."/>
            <person name="Wang L."/>
            <person name="Mercier A."/>
            <person name="Li F."/>
            <person name="Yang H."/>
            <person name="Xiang J."/>
        </authorList>
    </citation>
    <scope>NUCLEOTIDE SEQUENCE [LARGE SCALE GENOMIC DNA]</scope>
    <source>
        <strain evidence="2">Shaxun</strain>
        <tissue evidence="2">Muscle</tissue>
    </source>
</reference>
<evidence type="ECO:0000256" key="1">
    <source>
        <dbReference type="SAM" id="MobiDB-lite"/>
    </source>
</evidence>
<feature type="region of interest" description="Disordered" evidence="1">
    <location>
        <begin position="1"/>
        <end position="111"/>
    </location>
</feature>
<dbReference type="EMBL" id="MRZV01000838">
    <property type="protein sequence ID" value="PIK43608.1"/>
    <property type="molecule type" value="Genomic_DNA"/>
</dbReference>